<reference evidence="1" key="1">
    <citation type="submission" date="2014-05" db="EMBL/GenBank/DDBJ databases">
        <authorList>
            <person name="Urmite Genomes"/>
        </authorList>
    </citation>
    <scope>NUCLEOTIDE SEQUENCE</scope>
    <source>
        <strain evidence="1">DSM 44074</strain>
    </source>
</reference>
<organism evidence="1 2">
    <name type="scientific">Mycolicibacterium neoaurum</name>
    <name type="common">Mycobacterium neoaurum</name>
    <dbReference type="NCBI Taxonomy" id="1795"/>
    <lineage>
        <taxon>Bacteria</taxon>
        <taxon>Bacillati</taxon>
        <taxon>Actinomycetota</taxon>
        <taxon>Actinomycetes</taxon>
        <taxon>Mycobacteriales</taxon>
        <taxon>Mycobacteriaceae</taxon>
        <taxon>Mycolicibacterium</taxon>
    </lineage>
</organism>
<sequence>MHALLHNGLQESIGRVGPFGDRGAMESFYALLQRNVLDRHRWSTRAELRLAIVT</sequence>
<reference evidence="1" key="2">
    <citation type="submission" date="2015-09" db="EMBL/GenBank/DDBJ databases">
        <title>Draft genome sequence of Mycobacterium neoaurum DSM 44074.</title>
        <authorList>
            <person name="Croce O."/>
            <person name="Robert C."/>
            <person name="Raoult D."/>
            <person name="Drancourt M."/>
        </authorList>
    </citation>
    <scope>NUCLEOTIDE SEQUENCE</scope>
    <source>
        <strain evidence="1">DSM 44074</strain>
    </source>
</reference>
<name>A0AAV2WQ02_MYCNE</name>
<evidence type="ECO:0000313" key="2">
    <source>
        <dbReference type="Proteomes" id="UP000028864"/>
    </source>
</evidence>
<proteinExistence type="predicted"/>
<evidence type="ECO:0000313" key="1">
    <source>
        <dbReference type="EMBL" id="CDQ46339.1"/>
    </source>
</evidence>
<accession>A0AAV2WQ02</accession>
<dbReference type="AlphaFoldDB" id="A0AAV2WQ02"/>
<gene>
    <name evidence="1" type="ORF">BN1047_04246</name>
</gene>
<dbReference type="EMBL" id="LK021340">
    <property type="protein sequence ID" value="CDQ46339.1"/>
    <property type="molecule type" value="Genomic_DNA"/>
</dbReference>
<protein>
    <submittedName>
        <fullName evidence="1">Integrase catalytic subunit</fullName>
    </submittedName>
</protein>
<dbReference type="Proteomes" id="UP000028864">
    <property type="component" value="Unassembled WGS sequence"/>
</dbReference>